<comment type="similarity">
    <text evidence="1">Belongs to the NapD family.</text>
</comment>
<dbReference type="GO" id="GO:0005737">
    <property type="term" value="C:cytoplasm"/>
    <property type="evidence" value="ECO:0007669"/>
    <property type="project" value="UniProtKB-SubCell"/>
</dbReference>
<keyword evidence="1" id="KW-0963">Cytoplasm</keyword>
<evidence type="ECO:0000313" key="3">
    <source>
        <dbReference type="Proteomes" id="UP000284531"/>
    </source>
</evidence>
<comment type="function">
    <text evidence="1">Chaperone for NapA, the catalytic subunit of the periplasmic nitrate reductase. It binds directly and specifically to the twin-arginine signal peptide of NapA, preventing premature interaction with the Tat translocase and premature export.</text>
</comment>
<organism evidence="2 3">
    <name type="scientific">Marinifilum flexuosum</name>
    <dbReference type="NCBI Taxonomy" id="1117708"/>
    <lineage>
        <taxon>Bacteria</taxon>
        <taxon>Pseudomonadati</taxon>
        <taxon>Bacteroidota</taxon>
        <taxon>Bacteroidia</taxon>
        <taxon>Marinilabiliales</taxon>
        <taxon>Marinifilaceae</taxon>
    </lineage>
</organism>
<accession>A0A419X762</accession>
<dbReference type="Gene3D" id="3.30.70.920">
    <property type="match status" value="1"/>
</dbReference>
<name>A0A419X762_9BACT</name>
<gene>
    <name evidence="1" type="primary">napD</name>
    <name evidence="2" type="ORF">BXY64_0501</name>
</gene>
<dbReference type="EMBL" id="RAPQ01000008">
    <property type="protein sequence ID" value="RKE03496.1"/>
    <property type="molecule type" value="Genomic_DNA"/>
</dbReference>
<evidence type="ECO:0000256" key="1">
    <source>
        <dbReference type="HAMAP-Rule" id="MF_02200"/>
    </source>
</evidence>
<reference evidence="2 3" key="1">
    <citation type="submission" date="2018-09" db="EMBL/GenBank/DDBJ databases">
        <title>Genomic Encyclopedia of Archaeal and Bacterial Type Strains, Phase II (KMG-II): from individual species to whole genera.</title>
        <authorList>
            <person name="Goeker M."/>
        </authorList>
    </citation>
    <scope>NUCLEOTIDE SEQUENCE [LARGE SCALE GENOMIC DNA]</scope>
    <source>
        <strain evidence="2 3">DSM 21950</strain>
    </source>
</reference>
<dbReference type="InterPro" id="IPR005623">
    <property type="entry name" value="Chaperone_NapD_NO3_reduct"/>
</dbReference>
<dbReference type="GO" id="GO:0005048">
    <property type="term" value="F:signal sequence binding"/>
    <property type="evidence" value="ECO:0007669"/>
    <property type="project" value="UniProtKB-UniRule"/>
</dbReference>
<evidence type="ECO:0000313" key="2">
    <source>
        <dbReference type="EMBL" id="RKE03496.1"/>
    </source>
</evidence>
<sequence>MVETQGFASLHDIKINNMNISSVVVRVLPEHTEHLVGQLKDSDLCDYHLHDEGKIIVTIEGEGISEEIAKLKKIQAMKNVLSADMMYSYSEDELDQERDKIDKSDGIKPWLNDNSKDAGLINYAGDLKKKKL</sequence>
<dbReference type="Proteomes" id="UP000284531">
    <property type="component" value="Unassembled WGS sequence"/>
</dbReference>
<keyword evidence="1" id="KW-0143">Chaperone</keyword>
<dbReference type="HAMAP" id="MF_02200">
    <property type="entry name" value="NapD"/>
    <property type="match status" value="1"/>
</dbReference>
<protein>
    <recommendedName>
        <fullName evidence="1">Chaperone NapD</fullName>
    </recommendedName>
    <alternativeName>
        <fullName evidence="1">NapA signal peptide-binding chaperone NapD</fullName>
    </alternativeName>
</protein>
<comment type="caution">
    <text evidence="2">The sequence shown here is derived from an EMBL/GenBank/DDBJ whole genome shotgun (WGS) entry which is preliminary data.</text>
</comment>
<proteinExistence type="inferred from homology"/>
<dbReference type="Pfam" id="PF03927">
    <property type="entry name" value="NapD"/>
    <property type="match status" value="1"/>
</dbReference>
<comment type="subcellular location">
    <subcellularLocation>
        <location evidence="1">Cytoplasm</location>
    </subcellularLocation>
</comment>
<dbReference type="AlphaFoldDB" id="A0A419X762"/>
<comment type="subunit">
    <text evidence="1">Interacts with the cytoplasmic NapA precursor.</text>
</comment>
<keyword evidence="3" id="KW-1185">Reference proteome</keyword>
<dbReference type="GO" id="GO:0051224">
    <property type="term" value="P:negative regulation of protein transport"/>
    <property type="evidence" value="ECO:0007669"/>
    <property type="project" value="UniProtKB-UniRule"/>
</dbReference>